<accession>A0A0W8IP68</accession>
<keyword evidence="1" id="KW-0560">Oxidoreductase</keyword>
<dbReference type="InterPro" id="IPR052019">
    <property type="entry name" value="F420H2_bilvrd_red/Heme_oxyg"/>
</dbReference>
<dbReference type="Proteomes" id="UP000053512">
    <property type="component" value="Unassembled WGS sequence"/>
</dbReference>
<dbReference type="EMBL" id="LQBK01000003">
    <property type="protein sequence ID" value="KUG61911.1"/>
    <property type="molecule type" value="Genomic_DNA"/>
</dbReference>
<dbReference type="InterPro" id="IPR012349">
    <property type="entry name" value="Split_barrel_FMN-bd"/>
</dbReference>
<dbReference type="GO" id="GO:0070967">
    <property type="term" value="F:coenzyme F420 binding"/>
    <property type="evidence" value="ECO:0007669"/>
    <property type="project" value="TreeGrafter"/>
</dbReference>
<evidence type="ECO:0000313" key="5">
    <source>
        <dbReference type="Proteomes" id="UP000053512"/>
    </source>
</evidence>
<organism evidence="4 5">
    <name type="scientific">Kocuria rosea subsp. polaris</name>
    <dbReference type="NCBI Taxonomy" id="136273"/>
    <lineage>
        <taxon>Bacteria</taxon>
        <taxon>Bacillati</taxon>
        <taxon>Actinomycetota</taxon>
        <taxon>Actinomycetes</taxon>
        <taxon>Micrococcales</taxon>
        <taxon>Micrococcaceae</taxon>
        <taxon>Kocuria</taxon>
    </lineage>
</organism>
<dbReference type="RefSeq" id="WP_058872709.1">
    <property type="nucleotide sequence ID" value="NZ_LQBK01000003.1"/>
</dbReference>
<dbReference type="GO" id="GO:0016627">
    <property type="term" value="F:oxidoreductase activity, acting on the CH-CH group of donors"/>
    <property type="evidence" value="ECO:0007669"/>
    <property type="project" value="TreeGrafter"/>
</dbReference>
<gene>
    <name evidence="4" type="ORF">AVL61_11360</name>
</gene>
<reference evidence="5" key="1">
    <citation type="submission" date="2015-12" db="EMBL/GenBank/DDBJ databases">
        <authorList>
            <person name="Nair G.R."/>
            <person name="Kaur G."/>
            <person name="Mayilraj S."/>
        </authorList>
    </citation>
    <scope>NUCLEOTIDE SEQUENCE [LARGE SCALE GENOMIC DNA]</scope>
    <source>
        <strain evidence="5">CD08_4</strain>
    </source>
</reference>
<evidence type="ECO:0000313" key="4">
    <source>
        <dbReference type="EMBL" id="KUG61911.1"/>
    </source>
</evidence>
<proteinExistence type="predicted"/>
<dbReference type="Pfam" id="PF01243">
    <property type="entry name" value="PNPOx_N"/>
    <property type="match status" value="1"/>
</dbReference>
<dbReference type="Gene3D" id="2.30.110.10">
    <property type="entry name" value="Electron Transport, Fmn-binding Protein, Chain A"/>
    <property type="match status" value="1"/>
</dbReference>
<dbReference type="OrthoDB" id="4881585at2"/>
<name>A0A0W8IP68_KOCRO</name>
<protein>
    <recommendedName>
        <fullName evidence="3">Pyridoxamine 5'-phosphate oxidase N-terminal domain-containing protein</fullName>
    </recommendedName>
</protein>
<dbReference type="PANTHER" id="PTHR35176">
    <property type="entry name" value="HEME OXYGENASE HI_0854-RELATED"/>
    <property type="match status" value="1"/>
</dbReference>
<dbReference type="AlphaFoldDB" id="A0A0W8IP68"/>
<feature type="domain" description="Pyridoxamine 5'-phosphate oxidase N-terminal" evidence="3">
    <location>
        <begin position="12"/>
        <end position="129"/>
    </location>
</feature>
<feature type="region of interest" description="Disordered" evidence="2">
    <location>
        <begin position="95"/>
        <end position="115"/>
    </location>
</feature>
<evidence type="ECO:0000256" key="2">
    <source>
        <dbReference type="SAM" id="MobiDB-lite"/>
    </source>
</evidence>
<dbReference type="GO" id="GO:0005829">
    <property type="term" value="C:cytosol"/>
    <property type="evidence" value="ECO:0007669"/>
    <property type="project" value="TreeGrafter"/>
</dbReference>
<dbReference type="PANTHER" id="PTHR35176:SF6">
    <property type="entry name" value="HEME OXYGENASE HI_0854-RELATED"/>
    <property type="match status" value="1"/>
</dbReference>
<dbReference type="InterPro" id="IPR011576">
    <property type="entry name" value="Pyridox_Oxase_N"/>
</dbReference>
<evidence type="ECO:0000256" key="1">
    <source>
        <dbReference type="ARBA" id="ARBA00023002"/>
    </source>
</evidence>
<feature type="compositionally biased region" description="Basic and acidic residues" evidence="2">
    <location>
        <begin position="99"/>
        <end position="115"/>
    </location>
</feature>
<evidence type="ECO:0000259" key="3">
    <source>
        <dbReference type="Pfam" id="PF01243"/>
    </source>
</evidence>
<sequence>MTSASPDAVGCIVDFVRAHGGGVVATNSDEGYPESAWVNLVADDHGRLVFGTNIASRKFSNIGADPRVSLVLVSGTGQEFQLEGDAAVLEGDAAQEAGQRLEARHPGSGGHEPESTRLVEVGLRWARFVDVAVEPPAREEFAL</sequence>
<dbReference type="SUPFAM" id="SSF50475">
    <property type="entry name" value="FMN-binding split barrel"/>
    <property type="match status" value="1"/>
</dbReference>
<comment type="caution">
    <text evidence="4">The sequence shown here is derived from an EMBL/GenBank/DDBJ whole genome shotgun (WGS) entry which is preliminary data.</text>
</comment>